<evidence type="ECO:0000256" key="1">
    <source>
        <dbReference type="SAM" id="Phobius"/>
    </source>
</evidence>
<keyword evidence="3" id="KW-1185">Reference proteome</keyword>
<proteinExistence type="predicted"/>
<keyword evidence="1" id="KW-0472">Membrane</keyword>
<dbReference type="InterPro" id="IPR021455">
    <property type="entry name" value="DUF3106"/>
</dbReference>
<keyword evidence="1" id="KW-0812">Transmembrane</keyword>
<evidence type="ECO:0000313" key="3">
    <source>
        <dbReference type="Proteomes" id="UP000215188"/>
    </source>
</evidence>
<sequence>MSFSSFFRSFSNMKCQNRYICLSRCLIAHITVFLVIFLAYPLVANAQNWSALNEDQRLILAPLEEDWSSLTVARQKKWVDVANRYPSMSDTEKSTLQSRMSEWASLSTHERQRARDNYLRTLNISAEKKAAAWESYQQLSAEDKKLLAQKRAQTTKPSAVTSPTLK</sequence>
<dbReference type="AlphaFoldDB" id="A0A229FT05"/>
<gene>
    <name evidence="2" type="ORF">AOC33_07540</name>
</gene>
<reference evidence="2 3" key="1">
    <citation type="submission" date="2017-06" db="EMBL/GenBank/DDBJ databases">
        <title>Reclassification of a Polynucleobacter cosmopolitanus strain isolated from tropical Lake Victoria as Polynucleobacter victoriensis comb. nov.</title>
        <authorList>
            <person name="Hahn M.W."/>
        </authorList>
    </citation>
    <scope>NUCLEOTIDE SEQUENCE [LARGE SCALE GENOMIC DNA]</scope>
    <source>
        <strain evidence="2 3">MWH-MoIso2</strain>
    </source>
</reference>
<accession>A0A229FT05</accession>
<comment type="caution">
    <text evidence="2">The sequence shown here is derived from an EMBL/GenBank/DDBJ whole genome shotgun (WGS) entry which is preliminary data.</text>
</comment>
<keyword evidence="1" id="KW-1133">Transmembrane helix</keyword>
<feature type="transmembrane region" description="Helical" evidence="1">
    <location>
        <begin position="21"/>
        <end position="43"/>
    </location>
</feature>
<protein>
    <submittedName>
        <fullName evidence="2">Uncharacterized protein</fullName>
    </submittedName>
</protein>
<dbReference type="Pfam" id="PF11304">
    <property type="entry name" value="DUF3106"/>
    <property type="match status" value="1"/>
</dbReference>
<dbReference type="OrthoDB" id="9796567at2"/>
<organism evidence="2 3">
    <name type="scientific">Polynucleobacter cosmopolitanus</name>
    <dbReference type="NCBI Taxonomy" id="351345"/>
    <lineage>
        <taxon>Bacteria</taxon>
        <taxon>Pseudomonadati</taxon>
        <taxon>Pseudomonadota</taxon>
        <taxon>Betaproteobacteria</taxon>
        <taxon>Burkholderiales</taxon>
        <taxon>Burkholderiaceae</taxon>
        <taxon>Polynucleobacter</taxon>
    </lineage>
</organism>
<dbReference type="EMBL" id="NJGG01000002">
    <property type="protein sequence ID" value="OXL15146.1"/>
    <property type="molecule type" value="Genomic_DNA"/>
</dbReference>
<evidence type="ECO:0000313" key="2">
    <source>
        <dbReference type="EMBL" id="OXL15146.1"/>
    </source>
</evidence>
<name>A0A229FT05_9BURK</name>
<dbReference type="Proteomes" id="UP000215188">
    <property type="component" value="Unassembled WGS sequence"/>
</dbReference>